<feature type="region of interest" description="Disordered" evidence="1">
    <location>
        <begin position="1"/>
        <end position="60"/>
    </location>
</feature>
<evidence type="ECO:0000313" key="2">
    <source>
        <dbReference type="EMBL" id="EXB62926.1"/>
    </source>
</evidence>
<feature type="compositionally biased region" description="Basic and acidic residues" evidence="1">
    <location>
        <begin position="48"/>
        <end position="60"/>
    </location>
</feature>
<name>W9R0W8_9ROSA</name>
<protein>
    <submittedName>
        <fullName evidence="2">Uncharacterized protein</fullName>
    </submittedName>
</protein>
<organism evidence="2 3">
    <name type="scientific">Morus notabilis</name>
    <dbReference type="NCBI Taxonomy" id="981085"/>
    <lineage>
        <taxon>Eukaryota</taxon>
        <taxon>Viridiplantae</taxon>
        <taxon>Streptophyta</taxon>
        <taxon>Embryophyta</taxon>
        <taxon>Tracheophyta</taxon>
        <taxon>Spermatophyta</taxon>
        <taxon>Magnoliopsida</taxon>
        <taxon>eudicotyledons</taxon>
        <taxon>Gunneridae</taxon>
        <taxon>Pentapetalae</taxon>
        <taxon>rosids</taxon>
        <taxon>fabids</taxon>
        <taxon>Rosales</taxon>
        <taxon>Moraceae</taxon>
        <taxon>Moreae</taxon>
        <taxon>Morus</taxon>
    </lineage>
</organism>
<keyword evidence="3" id="KW-1185">Reference proteome</keyword>
<evidence type="ECO:0000313" key="3">
    <source>
        <dbReference type="Proteomes" id="UP000030645"/>
    </source>
</evidence>
<accession>W9R0W8</accession>
<reference evidence="3" key="1">
    <citation type="submission" date="2013-01" db="EMBL/GenBank/DDBJ databases">
        <title>Draft Genome Sequence of a Mulberry Tree, Morus notabilis C.K. Schneid.</title>
        <authorList>
            <person name="He N."/>
            <person name="Zhao S."/>
        </authorList>
    </citation>
    <scope>NUCLEOTIDE SEQUENCE</scope>
</reference>
<evidence type="ECO:0000256" key="1">
    <source>
        <dbReference type="SAM" id="MobiDB-lite"/>
    </source>
</evidence>
<dbReference type="EMBL" id="KE344476">
    <property type="protein sequence ID" value="EXB62926.1"/>
    <property type="molecule type" value="Genomic_DNA"/>
</dbReference>
<proteinExistence type="predicted"/>
<dbReference type="Proteomes" id="UP000030645">
    <property type="component" value="Unassembled WGS sequence"/>
</dbReference>
<gene>
    <name evidence="2" type="ORF">L484_007865</name>
</gene>
<dbReference type="AlphaFoldDB" id="W9R0W8"/>
<sequence>MAGPGTLPHRSTGHPSTGRPIRSTSYLSTGRPVELHSSVTGRPVPTKTDPKQPRNPVFDHETRCGIDLTSFENSK</sequence>